<accession>A0ABT5EHK6</accession>
<dbReference type="SUPFAM" id="SSF141571">
    <property type="entry name" value="Pentapeptide repeat-like"/>
    <property type="match status" value="2"/>
</dbReference>
<organism evidence="4 5">
    <name type="scientific">Polyangium mundeleinium</name>
    <dbReference type="NCBI Taxonomy" id="2995306"/>
    <lineage>
        <taxon>Bacteria</taxon>
        <taxon>Pseudomonadati</taxon>
        <taxon>Myxococcota</taxon>
        <taxon>Polyangia</taxon>
        <taxon>Polyangiales</taxon>
        <taxon>Polyangiaceae</taxon>
        <taxon>Polyangium</taxon>
    </lineage>
</organism>
<feature type="region of interest" description="Disordered" evidence="2">
    <location>
        <begin position="420"/>
        <end position="442"/>
    </location>
</feature>
<dbReference type="InterPro" id="IPR051082">
    <property type="entry name" value="Pentapeptide-BTB/POZ_domain"/>
</dbReference>
<gene>
    <name evidence="4" type="ORF">POL67_05720</name>
</gene>
<keyword evidence="5" id="KW-1185">Reference proteome</keyword>
<dbReference type="EMBL" id="JAQNDO010000001">
    <property type="protein sequence ID" value="MDC0740834.1"/>
    <property type="molecule type" value="Genomic_DNA"/>
</dbReference>
<dbReference type="Proteomes" id="UP001221411">
    <property type="component" value="Unassembled WGS sequence"/>
</dbReference>
<evidence type="ECO:0000313" key="5">
    <source>
        <dbReference type="Proteomes" id="UP001221411"/>
    </source>
</evidence>
<evidence type="ECO:0000259" key="3">
    <source>
        <dbReference type="Pfam" id="PF09937"/>
    </source>
</evidence>
<reference evidence="4 5" key="1">
    <citation type="submission" date="2022-11" db="EMBL/GenBank/DDBJ databases">
        <title>Minimal conservation of predation-associated metabolite biosynthetic gene clusters underscores biosynthetic potential of Myxococcota including descriptions for ten novel species: Archangium lansinium sp. nov., Myxococcus landrumus sp. nov., Nannocystis bai.</title>
        <authorList>
            <person name="Ahearne A."/>
            <person name="Stevens C."/>
            <person name="Dowd S."/>
        </authorList>
    </citation>
    <scope>NUCLEOTIDE SEQUENCE [LARGE SCALE GENOMIC DNA]</scope>
    <source>
        <strain evidence="4 5">RJM3</strain>
    </source>
</reference>
<dbReference type="RefSeq" id="WP_271916041.1">
    <property type="nucleotide sequence ID" value="NZ_JAQNDO010000001.1"/>
</dbReference>
<evidence type="ECO:0000313" key="4">
    <source>
        <dbReference type="EMBL" id="MDC0740834.1"/>
    </source>
</evidence>
<feature type="coiled-coil region" evidence="1">
    <location>
        <begin position="343"/>
        <end position="397"/>
    </location>
</feature>
<dbReference type="PANTHER" id="PTHR14136:SF17">
    <property type="entry name" value="BTB_POZ DOMAIN-CONTAINING PROTEIN KCTD9"/>
    <property type="match status" value="1"/>
</dbReference>
<evidence type="ECO:0000256" key="1">
    <source>
        <dbReference type="SAM" id="Coils"/>
    </source>
</evidence>
<protein>
    <submittedName>
        <fullName evidence="4">DUF2169 domain-containing protein</fullName>
    </submittedName>
</protein>
<evidence type="ECO:0000256" key="2">
    <source>
        <dbReference type="SAM" id="MobiDB-lite"/>
    </source>
</evidence>
<dbReference type="Pfam" id="PF00805">
    <property type="entry name" value="Pentapeptide"/>
    <property type="match status" value="5"/>
</dbReference>
<feature type="domain" description="DUF2169" evidence="3">
    <location>
        <begin position="20"/>
        <end position="310"/>
    </location>
</feature>
<dbReference type="Gene3D" id="2.160.20.80">
    <property type="entry name" value="E3 ubiquitin-protein ligase SopA"/>
    <property type="match status" value="3"/>
</dbReference>
<dbReference type="InterPro" id="IPR001646">
    <property type="entry name" value="5peptide_repeat"/>
</dbReference>
<proteinExistence type="predicted"/>
<dbReference type="InterPro" id="IPR018683">
    <property type="entry name" value="DUF2169"/>
</dbReference>
<comment type="caution">
    <text evidence="4">The sequence shown here is derived from an EMBL/GenBank/DDBJ whole genome shotgun (WGS) entry which is preliminary data.</text>
</comment>
<name>A0ABT5EHK6_9BACT</name>
<dbReference type="PANTHER" id="PTHR14136">
    <property type="entry name" value="BTB_POZ DOMAIN-CONTAINING PROTEIN KCTD9"/>
    <property type="match status" value="1"/>
</dbReference>
<sequence length="895" mass="96090">MRVVKPSRISVLQRVFTVRGKHYLSVGLLAYFPLEAPELPLPEVALWQKATAEMGKGASAPPIVDECMPKPRGEVLLYGSAFAPGGRPSPAFAARVVLGPAEKPLVDKTVYVVGARQWRNGVPTDPEPILEMALSWENAFGGPAYPQNPRGMGLSPVEENGRSVHGLPHLEDPRHLMTSPRDRPPPACFGALDPALEARIAKLGTYGTAWLEKEFPGFASDIDVEAFQVAPADQRLGDYFQGGEAIALENLHARKTRLESRVPLLRARCFVSSAETAETVSAEGALREVPTRLETVILLPNLERGIAVFRGVVEVSENDAGDVALLLGALEKADTPKPVEHYRDALAARLDEEKGAINALRDRDLLPPPDPGAPLFEEELSTDMDDLLEDEEILEKRAELRAERDLERAREEIRAAGLDPDATLPKEPVKAMRPPSSLDDLPDYIARADAESAAMERESEARAKETEAKARRDCAAQGLDFDALVKRSEQGGGGPPRFRADAELTQMRELAEAARKGGSPMPDLEAKIADPKFVAELREVEASSLEAYRANAHMFPPTEALSDAEKATLRAEVEAALGAGESLARRDLTGADLHGLRFAEADLREALLEGADLSDCDFTGADLSGAVLTRANVKGARFEDTKLVEANLGFTEASGVRFAGANLHDAVLYKARLDGAQLAGADLTGAGFFETLVNGADFTDADAREVQFFELDLTEARFTGAQLGGATFLQCKGALANFDGAHLEGTSFLDFAGEKASFREARARGLCIIASSALPGADFSAADLEEANLSGVNLEGANFERAQAEGADFSEAVLRGARLTQLAAREARFAEADLSGADLREANLMEAILDKAKVPGAIFEKANLFGASLLHTIGDDRTSFAGALVKQVVFTRQEG</sequence>
<keyword evidence="1" id="KW-0175">Coiled coil</keyword>
<dbReference type="Pfam" id="PF09937">
    <property type="entry name" value="DUF2169"/>
    <property type="match status" value="1"/>
</dbReference>